<dbReference type="PANTHER" id="PTHR36308:SF1">
    <property type="entry name" value="DENTIN SIALOPHOSPHOPROTEIN-RELATED"/>
    <property type="match status" value="1"/>
</dbReference>
<name>S8CX20_9LAMI</name>
<protein>
    <recommendedName>
        <fullName evidence="3">DUF7815 domain-containing protein</fullName>
    </recommendedName>
</protein>
<keyword evidence="5" id="KW-1185">Reference proteome</keyword>
<dbReference type="PANTHER" id="PTHR36308">
    <property type="entry name" value="DENTIN SIALOPHOSPHOPROTEIN-RELATED"/>
    <property type="match status" value="1"/>
</dbReference>
<comment type="caution">
    <text evidence="4">The sequence shown here is derived from an EMBL/GenBank/DDBJ whole genome shotgun (WGS) entry which is preliminary data.</text>
</comment>
<feature type="region of interest" description="Disordered" evidence="2">
    <location>
        <begin position="1051"/>
        <end position="1097"/>
    </location>
</feature>
<organism evidence="4 5">
    <name type="scientific">Genlisea aurea</name>
    <dbReference type="NCBI Taxonomy" id="192259"/>
    <lineage>
        <taxon>Eukaryota</taxon>
        <taxon>Viridiplantae</taxon>
        <taxon>Streptophyta</taxon>
        <taxon>Embryophyta</taxon>
        <taxon>Tracheophyta</taxon>
        <taxon>Spermatophyta</taxon>
        <taxon>Magnoliopsida</taxon>
        <taxon>eudicotyledons</taxon>
        <taxon>Gunneridae</taxon>
        <taxon>Pentapetalae</taxon>
        <taxon>asterids</taxon>
        <taxon>lamiids</taxon>
        <taxon>Lamiales</taxon>
        <taxon>Lentibulariaceae</taxon>
        <taxon>Genlisea</taxon>
    </lineage>
</organism>
<proteinExistence type="predicted"/>
<dbReference type="EMBL" id="AUSU01001267">
    <property type="protein sequence ID" value="EPS71430.1"/>
    <property type="molecule type" value="Genomic_DNA"/>
</dbReference>
<feature type="region of interest" description="Disordered" evidence="2">
    <location>
        <begin position="1000"/>
        <end position="1024"/>
    </location>
</feature>
<dbReference type="Pfam" id="PF25122">
    <property type="entry name" value="DUF7815"/>
    <property type="match status" value="1"/>
</dbReference>
<sequence length="1097" mass="121727">MPEKSLELIRLLKNRTRAAAGLSDYSSSSPNVPPLVSDAPPGLLCKNCGGMLLRGHESVICLYCGTNTDREASLKSISFPSSIGYEWLLHSLHLKGSELVEQGSKQVQGQDHLIKEPLCPLSEFLCLKIENHMTVSKRTLSFNGIGADKLMIKSEKNGSSDVLSEGAKVDDLDISGREDFSNCISENRFQNMQLSDTNENSSAQKSELAREEWEADFQSSDIKHLNEASSDHWGGSSIGFGGKLYDFESSIDDSINLVVDHDSLVSDLGNRKDANVEKLSDDAAAYTEFDYWNSDDLLKKISGNTSSIPNTDADVDALGRSFHRQDDDLTFDILNGISSSAASFPHSQSKTTEKDQQYDNDEMVLEDQTDEWNDFMFSNKVESPPRNAYAGEDLGSSDFEKKNGADVNSASEFENAILKSQTFHGSENTDMIFSDSMFGLGKDVTPIGSAPVSTALDSWNSIDTWKNISLSTTENGVGFADVDRRKQDEHILDTLDFSFSDDLFPTLVPQSSNDVENSKTLHQEHDEMIYPNQIDGWNDLSLNTTKAAGGVAVLSRKDDHTSESMQDLSLFESQSTGIPQYMVQHQLNDDNQIEEWNDFMGPTILEDFSKCASGENVHNASEMKIPGELWPDHPPQPQVSVEEPFGISRNFNVGVGPMSNDEKTNPNASSSVFDDWNSSDYIWKKLSLDSKNLDGDDEWNEFMGSNGRNLDALGNDKSSALLVESSNLAWDDEWNEFVGSSSSATAPCQSAHKTERDMAPKPWPQGFNAPPSSSAAPAPSKALLMDYDARQQLQDEAEQLERDVMRKEQETLNVLKQLESMRMFAGELKHQISSSSSPSMLLDQLSHSKSTLDSSSLALSMIQASVDSLNNQKMRLANNNSSTSPPAAEEELMILVNLECEQFKKMKEASRYEFIRAMREIERTKSSIRMAEMRLDAAKKLEEAAKAVEAIVAAEEQPCELFRDKKSKSVVRRTHEEELVTIVGKPRSQAADSDKVIYTHRRTTTTTHGGGEKHSRSSRRKKERGFRSVISIGDILTRKLVLQDDHQHQRSSLSQMLKEQSQLIFHRPKPIPSPSPSPSPSLGGNAEKRGLVLPQLF</sequence>
<dbReference type="AlphaFoldDB" id="S8CX20"/>
<evidence type="ECO:0000256" key="2">
    <source>
        <dbReference type="SAM" id="MobiDB-lite"/>
    </source>
</evidence>
<dbReference type="OrthoDB" id="1904894at2759"/>
<accession>S8CX20</accession>
<gene>
    <name evidence="4" type="ORF">M569_03342</name>
</gene>
<evidence type="ECO:0000256" key="1">
    <source>
        <dbReference type="SAM" id="Coils"/>
    </source>
</evidence>
<keyword evidence="1" id="KW-0175">Coiled coil</keyword>
<feature type="compositionally biased region" description="Polar residues" evidence="2">
    <location>
        <begin position="1051"/>
        <end position="1063"/>
    </location>
</feature>
<dbReference type="InterPro" id="IPR056717">
    <property type="entry name" value="DUF7815"/>
</dbReference>
<feature type="region of interest" description="Disordered" evidence="2">
    <location>
        <begin position="741"/>
        <end position="779"/>
    </location>
</feature>
<feature type="compositionally biased region" description="Pro residues" evidence="2">
    <location>
        <begin position="1070"/>
        <end position="1079"/>
    </location>
</feature>
<feature type="domain" description="DUF7815" evidence="3">
    <location>
        <begin position="41"/>
        <end position="67"/>
    </location>
</feature>
<feature type="coiled-coil region" evidence="1">
    <location>
        <begin position="921"/>
        <end position="957"/>
    </location>
</feature>
<evidence type="ECO:0000313" key="5">
    <source>
        <dbReference type="Proteomes" id="UP000015453"/>
    </source>
</evidence>
<evidence type="ECO:0000313" key="4">
    <source>
        <dbReference type="EMBL" id="EPS71430.1"/>
    </source>
</evidence>
<reference evidence="4 5" key="1">
    <citation type="journal article" date="2013" name="BMC Genomics">
        <title>The miniature genome of a carnivorous plant Genlisea aurea contains a low number of genes and short non-coding sequences.</title>
        <authorList>
            <person name="Leushkin E.V."/>
            <person name="Sutormin R.A."/>
            <person name="Nabieva E.R."/>
            <person name="Penin A.A."/>
            <person name="Kondrashov A.S."/>
            <person name="Logacheva M.D."/>
        </authorList>
    </citation>
    <scope>NUCLEOTIDE SEQUENCE [LARGE SCALE GENOMIC DNA]</scope>
</reference>
<evidence type="ECO:0000259" key="3">
    <source>
        <dbReference type="Pfam" id="PF25122"/>
    </source>
</evidence>
<dbReference type="Proteomes" id="UP000015453">
    <property type="component" value="Unassembled WGS sequence"/>
</dbReference>
<feature type="compositionally biased region" description="Low complexity" evidence="2">
    <location>
        <begin position="769"/>
        <end position="779"/>
    </location>
</feature>
<feature type="coiled-coil region" evidence="1">
    <location>
        <begin position="783"/>
        <end position="817"/>
    </location>
</feature>